<keyword evidence="5" id="KW-0963">Cytoplasm</keyword>
<keyword evidence="8" id="KW-0206">Cytoskeleton</keyword>
<keyword evidence="10" id="KW-0175">Coiled coil</keyword>
<keyword evidence="7" id="KW-0969">Cilium</keyword>
<dbReference type="PANTHER" id="PTHR31598">
    <property type="entry name" value="IQ DOMAIN-CONTAINING PROTEIN D"/>
    <property type="match status" value="1"/>
</dbReference>
<comment type="similarity">
    <text evidence="3">Belongs to the DRC10 family.</text>
</comment>
<keyword evidence="6" id="KW-0282">Flagellum</keyword>
<dbReference type="Proteomes" id="UP000069940">
    <property type="component" value="Unassembled WGS sequence"/>
</dbReference>
<feature type="coiled-coil region" evidence="10">
    <location>
        <begin position="254"/>
        <end position="321"/>
    </location>
</feature>
<sequence length="445" mass="53146">MATCYPRVKSMSLVLVKTIDTNQLKSVCHFARMADTVEEIFANDSPEDIETVKSMIEKIRLEIMSHGEEEHDSYDPESLQKVEFNIQINRVTLILQEMSDTLEVLFSLPMICRNEELMAKHFNAEEQDVLRLLCKYMRSSDDGEAFVPEIVNMADFQFPSTKFIELVEMVSNKDLHKEISSHVKNLPKVYKKFLSNIREFRKFNITKMKMTAQKDLAKEKILHRMWQSNERNIKEIAKIERILEDKRASFQVEIEEKTAIIEKYRADIERLEEQSKRQIDEFIQESDRSMFHYFERSDQRYEELQEEVNRRTKEYKNTLEADLLSEKANRTKKAKLTQQLQLWLNKYDKDAGERTKELNALGDTLQERQEEFDEWKRTVFDPQEKKYFDAIEERRLDELRAQEEVIHQFMMKRAAIVLQRAWRSVAERKRKMRGRRGGRRAKGKK</sequence>
<dbReference type="PANTHER" id="PTHR31598:SF1">
    <property type="entry name" value="DYNEIN REGULATORY COMPLEX PROTEIN 10"/>
    <property type="match status" value="1"/>
</dbReference>
<evidence type="ECO:0000256" key="1">
    <source>
        <dbReference type="ARBA" id="ARBA00003029"/>
    </source>
</evidence>
<evidence type="ECO:0000256" key="7">
    <source>
        <dbReference type="ARBA" id="ARBA00023069"/>
    </source>
</evidence>
<accession>A0ABM1YNR3</accession>
<evidence type="ECO:0000256" key="5">
    <source>
        <dbReference type="ARBA" id="ARBA00022490"/>
    </source>
</evidence>
<dbReference type="EnsemblMetazoa" id="AALFPA23_010791.R15185">
    <property type="protein sequence ID" value="AALFPA23_010791.P15185"/>
    <property type="gene ID" value="AALFPA23_010791"/>
</dbReference>
<evidence type="ECO:0000256" key="2">
    <source>
        <dbReference type="ARBA" id="ARBA00004611"/>
    </source>
</evidence>
<keyword evidence="9" id="KW-0966">Cell projection</keyword>
<reference evidence="12" key="1">
    <citation type="journal article" date="2015" name="Proc. Natl. Acad. Sci. U.S.A.">
        <title>Genome sequence of the Asian Tiger mosquito, Aedes albopictus, reveals insights into its biology, genetics, and evolution.</title>
        <authorList>
            <person name="Chen X.G."/>
            <person name="Jiang X."/>
            <person name="Gu J."/>
            <person name="Xu M."/>
            <person name="Wu Y."/>
            <person name="Deng Y."/>
            <person name="Zhang C."/>
            <person name="Bonizzoni M."/>
            <person name="Dermauw W."/>
            <person name="Vontas J."/>
            <person name="Armbruster P."/>
            <person name="Huang X."/>
            <person name="Yang Y."/>
            <person name="Zhang H."/>
            <person name="He W."/>
            <person name="Peng H."/>
            <person name="Liu Y."/>
            <person name="Wu K."/>
            <person name="Chen J."/>
            <person name="Lirakis M."/>
            <person name="Topalis P."/>
            <person name="Van Leeuwen T."/>
            <person name="Hall A.B."/>
            <person name="Jiang X."/>
            <person name="Thorpe C."/>
            <person name="Mueller R.L."/>
            <person name="Sun C."/>
            <person name="Waterhouse R.M."/>
            <person name="Yan G."/>
            <person name="Tu Z.J."/>
            <person name="Fang X."/>
            <person name="James A.A."/>
        </authorList>
    </citation>
    <scope>NUCLEOTIDE SEQUENCE [LARGE SCALE GENOMIC DNA]</scope>
    <source>
        <strain evidence="12">Foshan</strain>
    </source>
</reference>
<dbReference type="PROSITE" id="PS50096">
    <property type="entry name" value="IQ"/>
    <property type="match status" value="1"/>
</dbReference>
<dbReference type="InterPro" id="IPR042815">
    <property type="entry name" value="DRC10"/>
</dbReference>
<evidence type="ECO:0000256" key="6">
    <source>
        <dbReference type="ARBA" id="ARBA00022846"/>
    </source>
</evidence>
<organism evidence="11 12">
    <name type="scientific">Aedes albopictus</name>
    <name type="common">Asian tiger mosquito</name>
    <name type="synonym">Stegomyia albopicta</name>
    <dbReference type="NCBI Taxonomy" id="7160"/>
    <lineage>
        <taxon>Eukaryota</taxon>
        <taxon>Metazoa</taxon>
        <taxon>Ecdysozoa</taxon>
        <taxon>Arthropoda</taxon>
        <taxon>Hexapoda</taxon>
        <taxon>Insecta</taxon>
        <taxon>Pterygota</taxon>
        <taxon>Neoptera</taxon>
        <taxon>Endopterygota</taxon>
        <taxon>Diptera</taxon>
        <taxon>Nematocera</taxon>
        <taxon>Culicoidea</taxon>
        <taxon>Culicidae</taxon>
        <taxon>Culicinae</taxon>
        <taxon>Aedini</taxon>
        <taxon>Aedes</taxon>
        <taxon>Stegomyia</taxon>
    </lineage>
</organism>
<proteinExistence type="inferred from homology"/>
<evidence type="ECO:0000256" key="4">
    <source>
        <dbReference type="ARBA" id="ARBA00021752"/>
    </source>
</evidence>
<protein>
    <recommendedName>
        <fullName evidence="4">Dynein regulatory complex protein 10</fullName>
    </recommendedName>
</protein>
<reference evidence="11" key="2">
    <citation type="submission" date="2025-05" db="UniProtKB">
        <authorList>
            <consortium name="EnsemblMetazoa"/>
        </authorList>
    </citation>
    <scope>IDENTIFICATION</scope>
    <source>
        <strain evidence="11">Foshan</strain>
    </source>
</reference>
<dbReference type="GeneID" id="109428986"/>
<evidence type="ECO:0000256" key="10">
    <source>
        <dbReference type="SAM" id="Coils"/>
    </source>
</evidence>
<evidence type="ECO:0000256" key="8">
    <source>
        <dbReference type="ARBA" id="ARBA00023212"/>
    </source>
</evidence>
<evidence type="ECO:0000313" key="11">
    <source>
        <dbReference type="EnsemblMetazoa" id="AALFPA23_010791.P15185"/>
    </source>
</evidence>
<evidence type="ECO:0000256" key="3">
    <source>
        <dbReference type="ARBA" id="ARBA00009071"/>
    </source>
</evidence>
<keyword evidence="12" id="KW-1185">Reference proteome</keyword>
<evidence type="ECO:0000313" key="12">
    <source>
        <dbReference type="Proteomes" id="UP000069940"/>
    </source>
</evidence>
<evidence type="ECO:0000256" key="9">
    <source>
        <dbReference type="ARBA" id="ARBA00023273"/>
    </source>
</evidence>
<dbReference type="RefSeq" id="XP_019560376.3">
    <property type="nucleotide sequence ID" value="XM_019704831.3"/>
</dbReference>
<comment type="function">
    <text evidence="1">Component of the nexin-dynein regulatory complex (N-DRC), a key regulator of ciliary/flagellar motility which maintains the alignment and integrity of the distal axoneme and regulates microtubule sliding in motile axonemes.</text>
</comment>
<name>A0ABM1YNR3_AEDAL</name>
<comment type="subcellular location">
    <subcellularLocation>
        <location evidence="2">Cytoplasm</location>
        <location evidence="2">Cytoskeleton</location>
        <location evidence="2">Flagellum axoneme</location>
    </subcellularLocation>
</comment>